<comment type="caution">
    <text evidence="2">The sequence shown here is derived from an EMBL/GenBank/DDBJ whole genome shotgun (WGS) entry which is preliminary data.</text>
</comment>
<protein>
    <submittedName>
        <fullName evidence="2">Uncharacterized protein</fullName>
    </submittedName>
</protein>
<dbReference type="PROSITE" id="PS51257">
    <property type="entry name" value="PROKAR_LIPOPROTEIN"/>
    <property type="match status" value="1"/>
</dbReference>
<dbReference type="Proteomes" id="UP000610760">
    <property type="component" value="Unassembled WGS sequence"/>
</dbReference>
<reference evidence="2" key="1">
    <citation type="submission" date="2020-08" db="EMBL/GenBank/DDBJ databases">
        <title>Genome public.</title>
        <authorList>
            <person name="Liu C."/>
            <person name="Sun Q."/>
        </authorList>
    </citation>
    <scope>NUCLEOTIDE SEQUENCE</scope>
    <source>
        <strain evidence="2">NSJ-33</strain>
    </source>
</reference>
<dbReference type="AlphaFoldDB" id="A0A926E2V2"/>
<evidence type="ECO:0000313" key="2">
    <source>
        <dbReference type="EMBL" id="MBC8560659.1"/>
    </source>
</evidence>
<proteinExistence type="predicted"/>
<sequence>MKNFWKKVSSAVWLQVIAVSCVLFIVNVAAGTSLERVDGGNKQLASSSGQSESSDSLDLDDQSFIESGAFGDWEDFSDFYEDSQPVRPDSSPSSESRSESSSESSSEPSTAPSSDSSSESSVEVAPSEPSSQESSTPSSEPSSQPSSEPSSEPTPESPASGSPIDAPSHTTAPPIPSESADESVPPAE</sequence>
<name>A0A926E2V2_9FIRM</name>
<accession>A0A926E2V2</accession>
<feature type="compositionally biased region" description="Low complexity" evidence="1">
    <location>
        <begin position="85"/>
        <end position="160"/>
    </location>
</feature>
<feature type="compositionally biased region" description="Low complexity" evidence="1">
    <location>
        <begin position="43"/>
        <end position="54"/>
    </location>
</feature>
<feature type="compositionally biased region" description="Acidic residues" evidence="1">
    <location>
        <begin position="72"/>
        <end position="81"/>
    </location>
</feature>
<feature type="region of interest" description="Disordered" evidence="1">
    <location>
        <begin position="38"/>
        <end position="188"/>
    </location>
</feature>
<gene>
    <name evidence="2" type="ORF">H8710_11350</name>
</gene>
<evidence type="ECO:0000256" key="1">
    <source>
        <dbReference type="SAM" id="MobiDB-lite"/>
    </source>
</evidence>
<dbReference type="RefSeq" id="WP_249295814.1">
    <property type="nucleotide sequence ID" value="NZ_JACRSV010000004.1"/>
</dbReference>
<keyword evidence="3" id="KW-1185">Reference proteome</keyword>
<dbReference type="EMBL" id="JACRSV010000004">
    <property type="protein sequence ID" value="MBC8560659.1"/>
    <property type="molecule type" value="Genomic_DNA"/>
</dbReference>
<organism evidence="2 3">
    <name type="scientific">Fumia xinanensis</name>
    <dbReference type="NCBI Taxonomy" id="2763659"/>
    <lineage>
        <taxon>Bacteria</taxon>
        <taxon>Bacillati</taxon>
        <taxon>Bacillota</taxon>
        <taxon>Clostridia</taxon>
        <taxon>Eubacteriales</taxon>
        <taxon>Oscillospiraceae</taxon>
        <taxon>Fumia</taxon>
    </lineage>
</organism>
<evidence type="ECO:0000313" key="3">
    <source>
        <dbReference type="Proteomes" id="UP000610760"/>
    </source>
</evidence>